<evidence type="ECO:0000256" key="1">
    <source>
        <dbReference type="SAM" id="MobiDB-lite"/>
    </source>
</evidence>
<keyword evidence="2" id="KW-0812">Transmembrane</keyword>
<comment type="caution">
    <text evidence="3">The sequence shown here is derived from an EMBL/GenBank/DDBJ whole genome shotgun (WGS) entry which is preliminary data.</text>
</comment>
<feature type="compositionally biased region" description="Polar residues" evidence="1">
    <location>
        <begin position="175"/>
        <end position="194"/>
    </location>
</feature>
<evidence type="ECO:0000313" key="3">
    <source>
        <dbReference type="EMBL" id="KAJ4266117.1"/>
    </source>
</evidence>
<keyword evidence="2" id="KW-1133">Transmembrane helix</keyword>
<dbReference type="OrthoDB" id="5106500at2759"/>
<name>A0A9W8S8Q7_9HYPO</name>
<feature type="compositionally biased region" description="Basic and acidic residues" evidence="1">
    <location>
        <begin position="119"/>
        <end position="135"/>
    </location>
</feature>
<feature type="region of interest" description="Disordered" evidence="1">
    <location>
        <begin position="48"/>
        <end position="84"/>
    </location>
</feature>
<reference evidence="3" key="1">
    <citation type="submission" date="2022-09" db="EMBL/GenBank/DDBJ databases">
        <title>Fusarium specimens isolated from Avocado Roots.</title>
        <authorList>
            <person name="Stajich J."/>
            <person name="Roper C."/>
            <person name="Heimlech-Rivalta G."/>
        </authorList>
    </citation>
    <scope>NUCLEOTIDE SEQUENCE</scope>
    <source>
        <strain evidence="3">CF00136</strain>
    </source>
</reference>
<evidence type="ECO:0000313" key="4">
    <source>
        <dbReference type="Proteomes" id="UP001152049"/>
    </source>
</evidence>
<dbReference type="Proteomes" id="UP001152049">
    <property type="component" value="Unassembled WGS sequence"/>
</dbReference>
<feature type="compositionally biased region" description="Polar residues" evidence="1">
    <location>
        <begin position="142"/>
        <end position="154"/>
    </location>
</feature>
<feature type="compositionally biased region" description="Polar residues" evidence="1">
    <location>
        <begin position="224"/>
        <end position="234"/>
    </location>
</feature>
<keyword evidence="4" id="KW-1185">Reference proteome</keyword>
<keyword evidence="2" id="KW-0472">Membrane</keyword>
<accession>A0A9W8S8Q7</accession>
<evidence type="ECO:0008006" key="5">
    <source>
        <dbReference type="Google" id="ProtNLM"/>
    </source>
</evidence>
<dbReference type="EMBL" id="JAOQAZ010000005">
    <property type="protein sequence ID" value="KAJ4266117.1"/>
    <property type="molecule type" value="Genomic_DNA"/>
</dbReference>
<evidence type="ECO:0000256" key="2">
    <source>
        <dbReference type="SAM" id="Phobius"/>
    </source>
</evidence>
<proteinExistence type="predicted"/>
<sequence>MTLHQSYNDGDGDGLLHFITCKDSMLTDDTVLTASDSAEVKLFIESPTGSSLITGDPTTSTPDSASRTSMPTETNESADDDNGPSSGVIAGAAVGSVAGVGLIIGIFFVAFRMGRRRSSRPDDEAPSRSLKDRLKALPRPQVTWSTPGSEQQAAYQKPELSASQEIQRRGELEQASPQISNGSAAPATSNTQVYESGGNPQFELPADRNWTRPGSPLPPPYEMDSNTNSRPQGV</sequence>
<feature type="transmembrane region" description="Helical" evidence="2">
    <location>
        <begin position="88"/>
        <end position="111"/>
    </location>
</feature>
<dbReference type="AlphaFoldDB" id="A0A9W8S8Q7"/>
<protein>
    <recommendedName>
        <fullName evidence="5">Mid2 domain-containing protein</fullName>
    </recommendedName>
</protein>
<feature type="compositionally biased region" description="Polar residues" evidence="1">
    <location>
        <begin position="48"/>
        <end position="75"/>
    </location>
</feature>
<organism evidence="3 4">
    <name type="scientific">Fusarium torreyae</name>
    <dbReference type="NCBI Taxonomy" id="1237075"/>
    <lineage>
        <taxon>Eukaryota</taxon>
        <taxon>Fungi</taxon>
        <taxon>Dikarya</taxon>
        <taxon>Ascomycota</taxon>
        <taxon>Pezizomycotina</taxon>
        <taxon>Sordariomycetes</taxon>
        <taxon>Hypocreomycetidae</taxon>
        <taxon>Hypocreales</taxon>
        <taxon>Nectriaceae</taxon>
        <taxon>Fusarium</taxon>
    </lineage>
</organism>
<feature type="region of interest" description="Disordered" evidence="1">
    <location>
        <begin position="115"/>
        <end position="234"/>
    </location>
</feature>
<gene>
    <name evidence="3" type="ORF">NW762_004095</name>
</gene>